<dbReference type="OrthoDB" id="6680643at2759"/>
<reference evidence="1" key="1">
    <citation type="submission" date="2019-08" db="EMBL/GenBank/DDBJ databases">
        <title>The genome of the North American firefly Photinus pyralis.</title>
        <authorList>
            <consortium name="Photinus pyralis genome working group"/>
            <person name="Fallon T.R."/>
            <person name="Sander Lower S.E."/>
            <person name="Weng J.-K."/>
        </authorList>
    </citation>
    <scope>NUCLEOTIDE SEQUENCE</scope>
    <source>
        <strain evidence="1">TRF0915ILg1</strain>
        <tissue evidence="1">Whole body</tissue>
    </source>
</reference>
<evidence type="ECO:0000313" key="2">
    <source>
        <dbReference type="Proteomes" id="UP000801492"/>
    </source>
</evidence>
<dbReference type="EMBL" id="VTPC01082819">
    <property type="protein sequence ID" value="KAF2887567.1"/>
    <property type="molecule type" value="Genomic_DNA"/>
</dbReference>
<keyword evidence="2" id="KW-1185">Reference proteome</keyword>
<name>A0A8K0CLS1_IGNLU</name>
<comment type="caution">
    <text evidence="1">The sequence shown here is derived from an EMBL/GenBank/DDBJ whole genome shotgun (WGS) entry which is preliminary data.</text>
</comment>
<proteinExistence type="predicted"/>
<accession>A0A8K0CLS1</accession>
<dbReference type="AlphaFoldDB" id="A0A8K0CLS1"/>
<evidence type="ECO:0000313" key="1">
    <source>
        <dbReference type="EMBL" id="KAF2887567.1"/>
    </source>
</evidence>
<sequence length="158" mass="18662">MTFERVEIVNFNKRYMKRLEAVTFKYNRTCAAVNATWILNINVGYNLNVVIQAYKFASNEYRLFPMRLQLNACEAINKDVAGLKGYFLQNQLITFCNWSPDQAHLPPFMPNGKYMLELQGLFKTSEIYLLRAYITIYRSIVFKIRLSLNVIKADRYCW</sequence>
<protein>
    <submittedName>
        <fullName evidence="1">Uncharacterized protein</fullName>
    </submittedName>
</protein>
<dbReference type="Proteomes" id="UP000801492">
    <property type="component" value="Unassembled WGS sequence"/>
</dbReference>
<gene>
    <name evidence="1" type="ORF">ILUMI_18606</name>
</gene>
<organism evidence="1 2">
    <name type="scientific">Ignelater luminosus</name>
    <name type="common">Cucubano</name>
    <name type="synonym">Pyrophorus luminosus</name>
    <dbReference type="NCBI Taxonomy" id="2038154"/>
    <lineage>
        <taxon>Eukaryota</taxon>
        <taxon>Metazoa</taxon>
        <taxon>Ecdysozoa</taxon>
        <taxon>Arthropoda</taxon>
        <taxon>Hexapoda</taxon>
        <taxon>Insecta</taxon>
        <taxon>Pterygota</taxon>
        <taxon>Neoptera</taxon>
        <taxon>Endopterygota</taxon>
        <taxon>Coleoptera</taxon>
        <taxon>Polyphaga</taxon>
        <taxon>Elateriformia</taxon>
        <taxon>Elateroidea</taxon>
        <taxon>Elateridae</taxon>
        <taxon>Agrypninae</taxon>
        <taxon>Pyrophorini</taxon>
        <taxon>Ignelater</taxon>
    </lineage>
</organism>